<accession>A0A3N0Y765</accession>
<dbReference type="Gene3D" id="3.10.20.90">
    <property type="entry name" value="Phosphatidylinositol 3-kinase Catalytic Subunit, Chain A, domain 1"/>
    <property type="match status" value="1"/>
</dbReference>
<feature type="compositionally biased region" description="Polar residues" evidence="1">
    <location>
        <begin position="270"/>
        <end position="283"/>
    </location>
</feature>
<feature type="domain" description="Ubiquitin-like" evidence="2">
    <location>
        <begin position="28"/>
        <end position="86"/>
    </location>
</feature>
<dbReference type="InterPro" id="IPR029071">
    <property type="entry name" value="Ubiquitin-like_domsf"/>
</dbReference>
<dbReference type="CDD" id="cd17039">
    <property type="entry name" value="Ubl_ubiquitin_like"/>
    <property type="match status" value="1"/>
</dbReference>
<proteinExistence type="predicted"/>
<evidence type="ECO:0000313" key="3">
    <source>
        <dbReference type="EMBL" id="ROL41861.1"/>
    </source>
</evidence>
<comment type="caution">
    <text evidence="3">The sequence shown here is derived from an EMBL/GenBank/DDBJ whole genome shotgun (WGS) entry which is preliminary data.</text>
</comment>
<keyword evidence="4" id="KW-1185">Reference proteome</keyword>
<dbReference type="Pfam" id="PF00240">
    <property type="entry name" value="ubiquitin"/>
    <property type="match status" value="1"/>
</dbReference>
<dbReference type="AlphaFoldDB" id="A0A3N0Y765"/>
<feature type="compositionally biased region" description="Basic and acidic residues" evidence="1">
    <location>
        <begin position="122"/>
        <end position="143"/>
    </location>
</feature>
<dbReference type="SUPFAM" id="SSF54236">
    <property type="entry name" value="Ubiquitin-like"/>
    <property type="match status" value="1"/>
</dbReference>
<reference evidence="3 4" key="1">
    <citation type="submission" date="2018-10" db="EMBL/GenBank/DDBJ databases">
        <title>Genome assembly for a Yunnan-Guizhou Plateau 3E fish, Anabarilius grahami (Regan), and its evolutionary and genetic applications.</title>
        <authorList>
            <person name="Jiang W."/>
        </authorList>
    </citation>
    <scope>NUCLEOTIDE SEQUENCE [LARGE SCALE GENOMIC DNA]</scope>
    <source>
        <strain evidence="3">AG-KIZ</strain>
        <tissue evidence="3">Muscle</tissue>
    </source>
</reference>
<name>A0A3N0Y765_ANAGA</name>
<organism evidence="3 4">
    <name type="scientific">Anabarilius grahami</name>
    <name type="common">Kanglang fish</name>
    <name type="synonym">Barilius grahami</name>
    <dbReference type="NCBI Taxonomy" id="495550"/>
    <lineage>
        <taxon>Eukaryota</taxon>
        <taxon>Metazoa</taxon>
        <taxon>Chordata</taxon>
        <taxon>Craniata</taxon>
        <taxon>Vertebrata</taxon>
        <taxon>Euteleostomi</taxon>
        <taxon>Actinopterygii</taxon>
        <taxon>Neopterygii</taxon>
        <taxon>Teleostei</taxon>
        <taxon>Ostariophysi</taxon>
        <taxon>Cypriniformes</taxon>
        <taxon>Xenocyprididae</taxon>
        <taxon>Xenocypridinae</taxon>
        <taxon>Xenocypridinae incertae sedis</taxon>
        <taxon>Anabarilius</taxon>
    </lineage>
</organism>
<dbReference type="OrthoDB" id="428577at2759"/>
<gene>
    <name evidence="3" type="ORF">DPX16_3489</name>
</gene>
<dbReference type="PROSITE" id="PS50053">
    <property type="entry name" value="UBIQUITIN_2"/>
    <property type="match status" value="1"/>
</dbReference>
<dbReference type="EMBL" id="RJVU01051426">
    <property type="protein sequence ID" value="ROL41861.1"/>
    <property type="molecule type" value="Genomic_DNA"/>
</dbReference>
<dbReference type="Proteomes" id="UP000281406">
    <property type="component" value="Unassembled WGS sequence"/>
</dbReference>
<dbReference type="InterPro" id="IPR000626">
    <property type="entry name" value="Ubiquitin-like_dom"/>
</dbReference>
<feature type="region of interest" description="Disordered" evidence="1">
    <location>
        <begin position="270"/>
        <end position="293"/>
    </location>
</feature>
<evidence type="ECO:0000259" key="2">
    <source>
        <dbReference type="PROSITE" id="PS50053"/>
    </source>
</evidence>
<protein>
    <recommendedName>
        <fullName evidence="2">Ubiquitin-like domain-containing protein</fullName>
    </recommendedName>
</protein>
<evidence type="ECO:0000313" key="4">
    <source>
        <dbReference type="Proteomes" id="UP000281406"/>
    </source>
</evidence>
<sequence>MIYQVLFNFTDSKNKVLEVADSLEEFNKTTIRELKEKFREKIPGVPDLDLLRVIFGRDPLEDHQTLEFYNIKHLSLLLFLMKIPGGGGGTDQYGFPYTISKSEEDQDQLAPTVHTAPAAKPPMDHTTKPTTNKEPKSLEDLKPEPSANPVIWRAKSDQLKPEEQSLNSLPVLYWTKRYSLNPFFALLWPRRPFLNSVLSCIGQGGSLQTILPFLLRPRRLSHNPLPMSSSSLAPSLLVPFSSSFAGSSLKLRSTLDFQFTSSTLVCRHPGSTSNRQAHNSTSALLPFPYPHGT</sequence>
<evidence type="ECO:0000256" key="1">
    <source>
        <dbReference type="SAM" id="MobiDB-lite"/>
    </source>
</evidence>
<feature type="region of interest" description="Disordered" evidence="1">
    <location>
        <begin position="115"/>
        <end position="144"/>
    </location>
</feature>